<dbReference type="Pfam" id="PF02786">
    <property type="entry name" value="CPSase_L_D2"/>
    <property type="match status" value="2"/>
</dbReference>
<dbReference type="Pfam" id="PF25596">
    <property type="entry name" value="CPSase_L_D1"/>
    <property type="match status" value="2"/>
</dbReference>
<dbReference type="GO" id="GO:0006541">
    <property type="term" value="P:glutamine metabolic process"/>
    <property type="evidence" value="ECO:0007669"/>
    <property type="project" value="TreeGrafter"/>
</dbReference>
<keyword evidence="12" id="KW-0460">Magnesium</keyword>
<comment type="catalytic activity">
    <reaction evidence="15 19">
        <text>hydrogencarbonate + NH4(+) + 2 ATP = carbamoyl phosphate + 2 ADP + phosphate + 2 H(+)</text>
        <dbReference type="Rhea" id="RHEA:18029"/>
        <dbReference type="ChEBI" id="CHEBI:15378"/>
        <dbReference type="ChEBI" id="CHEBI:17544"/>
        <dbReference type="ChEBI" id="CHEBI:28938"/>
        <dbReference type="ChEBI" id="CHEBI:30616"/>
        <dbReference type="ChEBI" id="CHEBI:43474"/>
        <dbReference type="ChEBI" id="CHEBI:58228"/>
        <dbReference type="ChEBI" id="CHEBI:456216"/>
        <dbReference type="EC" id="6.3.4.16"/>
    </reaction>
</comment>
<keyword evidence="23" id="KW-1185">Reference proteome</keyword>
<feature type="binding site" evidence="19">
    <location>
        <position position="294"/>
    </location>
    <ligand>
        <name>ATP</name>
        <dbReference type="ChEBI" id="CHEBI:30616"/>
        <label>1</label>
    </ligand>
</feature>
<evidence type="ECO:0000256" key="14">
    <source>
        <dbReference type="ARBA" id="ARBA00023211"/>
    </source>
</evidence>
<feature type="binding site" evidence="19">
    <location>
        <position position="129"/>
    </location>
    <ligand>
        <name>ATP</name>
        <dbReference type="ChEBI" id="CHEBI:30616"/>
        <label>1</label>
    </ligand>
</feature>
<dbReference type="Pfam" id="PF02787">
    <property type="entry name" value="CPSase_L_D3"/>
    <property type="match status" value="1"/>
</dbReference>
<feature type="binding site" evidence="19">
    <location>
        <position position="338"/>
    </location>
    <ligand>
        <name>Mn(2+)</name>
        <dbReference type="ChEBI" id="CHEBI:29035"/>
        <label>1</label>
    </ligand>
</feature>
<dbReference type="InterPro" id="IPR013815">
    <property type="entry name" value="ATP_grasp_subdomain_1"/>
</dbReference>
<feature type="binding site" evidence="19">
    <location>
        <position position="352"/>
    </location>
    <ligand>
        <name>ATP</name>
        <dbReference type="ChEBI" id="CHEBI:30616"/>
        <label>1</label>
    </ligand>
</feature>
<dbReference type="InterPro" id="IPR005480">
    <property type="entry name" value="CPSase_lsu_oligo"/>
</dbReference>
<keyword evidence="11 19" id="KW-0067">ATP-binding</keyword>
<evidence type="ECO:0000256" key="19">
    <source>
        <dbReference type="HAMAP-Rule" id="MF_01210"/>
    </source>
</evidence>
<feature type="binding site" evidence="19">
    <location>
        <position position="354"/>
    </location>
    <ligand>
        <name>Mg(2+)</name>
        <dbReference type="ChEBI" id="CHEBI:18420"/>
        <label>2</label>
    </ligand>
</feature>
<dbReference type="PROSITE" id="PS00866">
    <property type="entry name" value="CPSASE_1"/>
    <property type="match status" value="1"/>
</dbReference>
<comment type="pathway">
    <text evidence="2 19">Pyrimidine metabolism; UMP biosynthesis via de novo pathway; (S)-dihydroorotate from bicarbonate: step 1/3.</text>
</comment>
<dbReference type="InterPro" id="IPR036897">
    <property type="entry name" value="CarbamoylP_synth_lsu_oligo_sf"/>
</dbReference>
<dbReference type="SUPFAM" id="SSF56059">
    <property type="entry name" value="Glutathione synthetase ATP-binding domain-like"/>
    <property type="match status" value="2"/>
</dbReference>
<feature type="binding site" evidence="19">
    <location>
        <position position="928"/>
    </location>
    <ligand>
        <name>Mn(2+)</name>
        <dbReference type="ChEBI" id="CHEBI:29035"/>
        <label>4</label>
    </ligand>
</feature>
<dbReference type="NCBIfam" id="NF009455">
    <property type="entry name" value="PRK12815.1"/>
    <property type="match status" value="1"/>
</dbReference>
<evidence type="ECO:0000259" key="21">
    <source>
        <dbReference type="PROSITE" id="PS51855"/>
    </source>
</evidence>
<dbReference type="UniPathway" id="UPA00068">
    <property type="reaction ID" value="UER00171"/>
</dbReference>
<evidence type="ECO:0000256" key="5">
    <source>
        <dbReference type="ARBA" id="ARBA00022571"/>
    </source>
</evidence>
<dbReference type="GO" id="GO:0005737">
    <property type="term" value="C:cytoplasm"/>
    <property type="evidence" value="ECO:0007669"/>
    <property type="project" value="TreeGrafter"/>
</dbReference>
<comment type="catalytic activity">
    <reaction evidence="16 19">
        <text>hydrogencarbonate + L-glutamine + 2 ATP + H2O = carbamoyl phosphate + L-glutamate + 2 ADP + phosphate + 2 H(+)</text>
        <dbReference type="Rhea" id="RHEA:18633"/>
        <dbReference type="ChEBI" id="CHEBI:15377"/>
        <dbReference type="ChEBI" id="CHEBI:15378"/>
        <dbReference type="ChEBI" id="CHEBI:17544"/>
        <dbReference type="ChEBI" id="CHEBI:29985"/>
        <dbReference type="ChEBI" id="CHEBI:30616"/>
        <dbReference type="ChEBI" id="CHEBI:43474"/>
        <dbReference type="ChEBI" id="CHEBI:58228"/>
        <dbReference type="ChEBI" id="CHEBI:58359"/>
        <dbReference type="ChEBI" id="CHEBI:456216"/>
        <dbReference type="EC" id="6.3.5.5"/>
    </reaction>
</comment>
<organism evidence="22 23">
    <name type="scientific">Notoacmeibacter ruber</name>
    <dbReference type="NCBI Taxonomy" id="2670375"/>
    <lineage>
        <taxon>Bacteria</taxon>
        <taxon>Pseudomonadati</taxon>
        <taxon>Pseudomonadota</taxon>
        <taxon>Alphaproteobacteria</taxon>
        <taxon>Hyphomicrobiales</taxon>
        <taxon>Notoacmeibacteraceae</taxon>
        <taxon>Notoacmeibacter</taxon>
    </lineage>
</organism>
<dbReference type="FunFam" id="1.10.1030.10:FF:000002">
    <property type="entry name" value="Carbamoyl-phosphate synthase large chain"/>
    <property type="match status" value="1"/>
</dbReference>
<dbReference type="PROSITE" id="PS00867">
    <property type="entry name" value="CPSASE_2"/>
    <property type="match status" value="2"/>
</dbReference>
<dbReference type="Gene3D" id="3.30.1490.20">
    <property type="entry name" value="ATP-grasp fold, A domain"/>
    <property type="match status" value="1"/>
</dbReference>
<evidence type="ECO:0000256" key="8">
    <source>
        <dbReference type="ARBA" id="ARBA00022723"/>
    </source>
</evidence>
<feature type="binding site" evidence="19">
    <location>
        <position position="914"/>
    </location>
    <ligand>
        <name>ATP</name>
        <dbReference type="ChEBI" id="CHEBI:30616"/>
        <label>2</label>
    </ligand>
</feature>
<dbReference type="InterPro" id="IPR016185">
    <property type="entry name" value="PreATP-grasp_dom_sf"/>
</dbReference>
<feature type="binding site" evidence="19">
    <location>
        <position position="263"/>
    </location>
    <ligand>
        <name>ATP</name>
        <dbReference type="ChEBI" id="CHEBI:30616"/>
        <label>1</label>
    </ligand>
</feature>
<keyword evidence="9 19" id="KW-0677">Repeat</keyword>
<dbReference type="PRINTS" id="PR00098">
    <property type="entry name" value="CPSASE"/>
</dbReference>
<comment type="cofactor">
    <cofactor evidence="1">
        <name>Mn(2+)</name>
        <dbReference type="ChEBI" id="CHEBI:29035"/>
    </cofactor>
</comment>
<dbReference type="UniPathway" id="UPA00070">
    <property type="reaction ID" value="UER00115"/>
</dbReference>
<keyword evidence="5 19" id="KW-0055">Arginine biosynthesis</keyword>
<dbReference type="Gene3D" id="3.40.50.1380">
    <property type="entry name" value="Methylglyoxal synthase-like domain"/>
    <property type="match status" value="1"/>
</dbReference>
<dbReference type="PROSITE" id="PS50975">
    <property type="entry name" value="ATP_GRASP"/>
    <property type="match status" value="2"/>
</dbReference>
<dbReference type="SMART" id="SM00851">
    <property type="entry name" value="MGS"/>
    <property type="match status" value="1"/>
</dbReference>
<dbReference type="FunFam" id="3.30.470.20:FF:000007">
    <property type="entry name" value="Carbamoyl-phosphate synthase large chain"/>
    <property type="match status" value="1"/>
</dbReference>
<dbReference type="SUPFAM" id="SSF48108">
    <property type="entry name" value="Carbamoyl phosphate synthetase, large subunit connection domain"/>
    <property type="match status" value="1"/>
</dbReference>
<dbReference type="Gene3D" id="1.10.1030.10">
    <property type="entry name" value="Carbamoyl-phosphate synthetase, large subunit oligomerisation domain"/>
    <property type="match status" value="1"/>
</dbReference>
<evidence type="ECO:0000256" key="12">
    <source>
        <dbReference type="ARBA" id="ARBA00022842"/>
    </source>
</evidence>
<comment type="caution">
    <text evidence="22">The sequence shown here is derived from an EMBL/GenBank/DDBJ whole genome shotgun (WGS) entry which is preliminary data.</text>
</comment>
<dbReference type="EC" id="6.3.5.5" evidence="19"/>
<dbReference type="FunFam" id="3.30.470.20:FF:000013">
    <property type="entry name" value="Carbamoyl-phosphate synthase large chain"/>
    <property type="match status" value="1"/>
</dbReference>
<feature type="binding site" evidence="19">
    <location>
        <position position="228"/>
    </location>
    <ligand>
        <name>ATP</name>
        <dbReference type="ChEBI" id="CHEBI:30616"/>
        <label>1</label>
    </ligand>
</feature>
<evidence type="ECO:0000256" key="1">
    <source>
        <dbReference type="ARBA" id="ARBA00001936"/>
    </source>
</evidence>
<evidence type="ECO:0000256" key="3">
    <source>
        <dbReference type="ARBA" id="ARBA00005077"/>
    </source>
</evidence>
<evidence type="ECO:0000313" key="23">
    <source>
        <dbReference type="Proteomes" id="UP000281094"/>
    </source>
</evidence>
<keyword evidence="10 19" id="KW-0547">Nucleotide-binding</keyword>
<evidence type="ECO:0000313" key="22">
    <source>
        <dbReference type="EMBL" id="RLQ89515.1"/>
    </source>
</evidence>
<feature type="domain" description="ATP-grasp" evidence="20">
    <location>
        <begin position="179"/>
        <end position="381"/>
    </location>
</feature>
<feature type="binding site" evidence="19">
    <location>
        <position position="261"/>
    </location>
    <ligand>
        <name>ATP</name>
        <dbReference type="ChEBI" id="CHEBI:30616"/>
        <label>1</label>
    </ligand>
</feature>
<dbReference type="GO" id="GO:0046872">
    <property type="term" value="F:metal ion binding"/>
    <property type="evidence" value="ECO:0007669"/>
    <property type="project" value="UniProtKB-KW"/>
</dbReference>
<feature type="binding site" evidence="19">
    <location>
        <position position="352"/>
    </location>
    <ligand>
        <name>Mg(2+)</name>
        <dbReference type="ChEBI" id="CHEBI:18420"/>
        <label>1</label>
    </ligand>
</feature>
<dbReference type="NCBIfam" id="TIGR01369">
    <property type="entry name" value="CPSaseII_lrg"/>
    <property type="match status" value="1"/>
</dbReference>
<dbReference type="GO" id="GO:0006526">
    <property type="term" value="P:L-arginine biosynthetic process"/>
    <property type="evidence" value="ECO:0007669"/>
    <property type="project" value="UniProtKB-UniRule"/>
</dbReference>
<evidence type="ECO:0000256" key="11">
    <source>
        <dbReference type="ARBA" id="ARBA00022840"/>
    </source>
</evidence>
<evidence type="ECO:0000256" key="2">
    <source>
        <dbReference type="ARBA" id="ARBA00004812"/>
    </source>
</evidence>
<dbReference type="SMART" id="SM01096">
    <property type="entry name" value="CPSase_L_D3"/>
    <property type="match status" value="1"/>
</dbReference>
<evidence type="ECO:0000256" key="17">
    <source>
        <dbReference type="ARBA" id="ARBA00057223"/>
    </source>
</evidence>
<dbReference type="Pfam" id="PF02142">
    <property type="entry name" value="MGS"/>
    <property type="match status" value="1"/>
</dbReference>
<feature type="binding site" evidence="19">
    <location>
        <position position="914"/>
    </location>
    <ligand>
        <name>Mg(2+)</name>
        <dbReference type="ChEBI" id="CHEBI:18420"/>
        <label>3</label>
    </ligand>
</feature>
<evidence type="ECO:0000256" key="6">
    <source>
        <dbReference type="ARBA" id="ARBA00022598"/>
    </source>
</evidence>
<feature type="binding site" evidence="19">
    <location>
        <position position="926"/>
    </location>
    <ligand>
        <name>Mg(2+)</name>
        <dbReference type="ChEBI" id="CHEBI:18420"/>
        <label>3</label>
    </ligand>
</feature>
<dbReference type="SUPFAM" id="SSF52335">
    <property type="entry name" value="Methylglyoxal synthase-like"/>
    <property type="match status" value="1"/>
</dbReference>
<keyword evidence="8" id="KW-0479">Metal-binding</keyword>
<dbReference type="NCBIfam" id="NF003671">
    <property type="entry name" value="PRK05294.1"/>
    <property type="match status" value="1"/>
</dbReference>
<keyword evidence="6 19" id="KW-0436">Ligase</keyword>
<dbReference type="CDD" id="cd01424">
    <property type="entry name" value="MGS_CPS_II"/>
    <property type="match status" value="1"/>
</dbReference>
<reference evidence="22 23" key="1">
    <citation type="submission" date="2018-10" db="EMBL/GenBank/DDBJ databases">
        <title>Notoacmeibacter sp. M2BS9Y-3-1, whole genome shotgun sequence.</title>
        <authorList>
            <person name="Tuo L."/>
        </authorList>
    </citation>
    <scope>NUCLEOTIDE SEQUENCE [LARGE SCALE GENOMIC DNA]</scope>
    <source>
        <strain evidence="22 23">M2BS9Y-3-1</strain>
    </source>
</reference>
<feature type="region of interest" description="Allosteric domain" evidence="19">
    <location>
        <begin position="1027"/>
        <end position="1162"/>
    </location>
</feature>
<dbReference type="HAMAP" id="MF_01210_B">
    <property type="entry name" value="CPSase_L_chain_B"/>
    <property type="match status" value="1"/>
</dbReference>
<dbReference type="Gene3D" id="3.40.50.20">
    <property type="match status" value="2"/>
</dbReference>
<feature type="binding site" evidence="19">
    <location>
        <position position="295"/>
    </location>
    <ligand>
        <name>ATP</name>
        <dbReference type="ChEBI" id="CHEBI:30616"/>
        <label>1</label>
    </ligand>
</feature>
<feature type="binding site" evidence="19">
    <location>
        <position position="296"/>
    </location>
    <ligand>
        <name>ATP</name>
        <dbReference type="ChEBI" id="CHEBI:30616"/>
        <label>1</label>
    </ligand>
</feature>
<evidence type="ECO:0000256" key="15">
    <source>
        <dbReference type="ARBA" id="ARBA00047359"/>
    </source>
</evidence>
<feature type="binding site" evidence="19">
    <location>
        <position position="839"/>
    </location>
    <ligand>
        <name>ATP</name>
        <dbReference type="ChEBI" id="CHEBI:30616"/>
        <label>2</label>
    </ligand>
</feature>
<feature type="binding site" evidence="19">
    <location>
        <position position="352"/>
    </location>
    <ligand>
        <name>Mn(2+)</name>
        <dbReference type="ChEBI" id="CHEBI:29035"/>
        <label>2</label>
    </ligand>
</feature>
<dbReference type="InterPro" id="IPR011761">
    <property type="entry name" value="ATP-grasp"/>
</dbReference>
<evidence type="ECO:0000256" key="16">
    <source>
        <dbReference type="ARBA" id="ARBA00048816"/>
    </source>
</evidence>
<name>A0A3L7JGR0_9HYPH</name>
<feature type="binding site" evidence="19">
    <location>
        <position position="926"/>
    </location>
    <ligand>
        <name>Mn(2+)</name>
        <dbReference type="ChEBI" id="CHEBI:29035"/>
        <label>4</label>
    </ligand>
</feature>
<comment type="subunit">
    <text evidence="18 19">Composed of two chains; the small (or glutamine) chain promotes the hydrolysis of glutamine to ammonia, which is used by the large (or ammonia) chain to synthesize carbamoyl phosphate. Tetramer of heterodimers (alpha,beta)4.</text>
</comment>
<dbReference type="Gene3D" id="3.30.470.20">
    <property type="entry name" value="ATP-grasp fold, B domain"/>
    <property type="match status" value="2"/>
</dbReference>
<dbReference type="EMBL" id="RCWN01000001">
    <property type="protein sequence ID" value="RLQ89515.1"/>
    <property type="molecule type" value="Genomic_DNA"/>
</dbReference>
<dbReference type="GO" id="GO:0004087">
    <property type="term" value="F:carbamoyl-phosphate synthase (ammonia) activity"/>
    <property type="evidence" value="ECO:0007669"/>
    <property type="project" value="UniProtKB-EC"/>
</dbReference>
<feature type="binding site" evidence="19">
    <location>
        <position position="926"/>
    </location>
    <ligand>
        <name>Mg(2+)</name>
        <dbReference type="ChEBI" id="CHEBI:18420"/>
        <label>4</label>
    </ligand>
</feature>
<feature type="binding site" evidence="19">
    <location>
        <position position="914"/>
    </location>
    <ligand>
        <name>Mn(2+)</name>
        <dbReference type="ChEBI" id="CHEBI:29035"/>
        <label>3</label>
    </ligand>
</feature>
<dbReference type="PANTHER" id="PTHR11405">
    <property type="entry name" value="CARBAMOYLTRANSFERASE FAMILY MEMBER"/>
    <property type="match status" value="1"/>
</dbReference>
<evidence type="ECO:0000256" key="9">
    <source>
        <dbReference type="ARBA" id="ARBA00022737"/>
    </source>
</evidence>
<dbReference type="PROSITE" id="PS51855">
    <property type="entry name" value="MGS"/>
    <property type="match status" value="1"/>
</dbReference>
<comment type="caution">
    <text evidence="19">Lacks conserved residue(s) required for the propagation of feature annotation.</text>
</comment>
<feature type="binding site" evidence="19">
    <location>
        <position position="354"/>
    </location>
    <ligand>
        <name>Mn(2+)</name>
        <dbReference type="ChEBI" id="CHEBI:29035"/>
        <label>2</label>
    </ligand>
</feature>
<dbReference type="SUPFAM" id="SSF52440">
    <property type="entry name" value="PreATP-grasp domain"/>
    <property type="match status" value="2"/>
</dbReference>
<dbReference type="EC" id="6.3.4.16" evidence="19"/>
<feature type="binding site" evidence="19">
    <location>
        <position position="338"/>
    </location>
    <ligand>
        <name>Mg(2+)</name>
        <dbReference type="ChEBI" id="CHEBI:18420"/>
        <label>1</label>
    </ligand>
</feature>
<feature type="domain" description="MGS-like" evidence="21">
    <location>
        <begin position="1027"/>
        <end position="1162"/>
    </location>
</feature>
<keyword evidence="13 19" id="KW-0665">Pyrimidine biosynthesis</keyword>
<evidence type="ECO:0000256" key="18">
    <source>
        <dbReference type="ARBA" id="ARBA00062056"/>
    </source>
</evidence>
<dbReference type="PROSITE" id="PS51257">
    <property type="entry name" value="PROKAR_LIPOPROTEIN"/>
    <property type="match status" value="1"/>
</dbReference>
<dbReference type="GO" id="GO:0004088">
    <property type="term" value="F:carbamoyl-phosphate synthase (glutamine-hydrolyzing) activity"/>
    <property type="evidence" value="ECO:0007669"/>
    <property type="project" value="UniProtKB-UniRule"/>
</dbReference>
<feature type="region of interest" description="Carboxyphosphate synthetic domain" evidence="19">
    <location>
        <begin position="1"/>
        <end position="456"/>
    </location>
</feature>
<dbReference type="FunFam" id="3.40.50.20:FF:000001">
    <property type="entry name" value="Carbamoyl-phosphate synthase large chain"/>
    <property type="match status" value="1"/>
</dbReference>
<dbReference type="InterPro" id="IPR006275">
    <property type="entry name" value="CPSase_lsu"/>
</dbReference>
<feature type="binding site" evidence="19">
    <location>
        <position position="926"/>
    </location>
    <ligand>
        <name>Mn(2+)</name>
        <dbReference type="ChEBI" id="CHEBI:29035"/>
        <label>3</label>
    </ligand>
</feature>
<feature type="binding site" evidence="19">
    <location>
        <position position="872"/>
    </location>
    <ligand>
        <name>ATP</name>
        <dbReference type="ChEBI" id="CHEBI:30616"/>
        <label>2</label>
    </ligand>
</feature>
<feature type="binding site" evidence="19">
    <location>
        <position position="926"/>
    </location>
    <ligand>
        <name>ATP</name>
        <dbReference type="ChEBI" id="CHEBI:30616"/>
        <label>2</label>
    </ligand>
</feature>
<comment type="cofactor">
    <cofactor evidence="19">
        <name>Mg(2+)</name>
        <dbReference type="ChEBI" id="CHEBI:18420"/>
    </cofactor>
    <cofactor evidence="19">
        <name>Mn(2+)</name>
        <dbReference type="ChEBI" id="CHEBI:29035"/>
    </cofactor>
    <text evidence="19">Binds 4 Mg(2+) or Mn(2+) ions per subunit.</text>
</comment>
<feature type="binding site" evidence="19">
    <location>
        <position position="846"/>
    </location>
    <ligand>
        <name>ATP</name>
        <dbReference type="ChEBI" id="CHEBI:30616"/>
        <label>2</label>
    </ligand>
</feature>
<keyword evidence="7 19" id="KW-0028">Amino-acid biosynthesis</keyword>
<feature type="binding site" evidence="19">
    <location>
        <position position="352"/>
    </location>
    <ligand>
        <name>Mn(2+)</name>
        <dbReference type="ChEBI" id="CHEBI:29035"/>
        <label>1</label>
    </ligand>
</feature>
<dbReference type="InterPro" id="IPR036914">
    <property type="entry name" value="MGS-like_dom_sf"/>
</dbReference>
<evidence type="ECO:0000256" key="4">
    <source>
        <dbReference type="ARBA" id="ARBA00009799"/>
    </source>
</evidence>
<sequence length="1162" mass="126192">MPKRTDIQSILVIGAGPIIIGQACEFDYSGTQACKALKAEGFRVILVNSNPATIMTDPELADATYVEPITPEVVAKIIAKERPDALLPTMGGQTALNTALSLKRMGVLERYNVEMIGANAEAIDKAEDRKLFREAMARIGLETPKSMLVNATEVKNADREKHEERRSELRQTLSGDALDEALDELEAEWNRGESDRKQRYMRHAMGQAAVALETIGLPAIIRPSFTLGGTGGGIAYNEDEFNQIVSYGLDASPTTEVLIEESVLGWKEYEMEVVRDRADNCIIICSIENVDPMGVHTGDSITVAPALTLTDKEYQIMRNASIAVLREIGVETGGSNVQFAVNPANGRLVVIEMNPRVSRSSALASKATGFPIAKVAARLAVGYTLDELENDITGGATPASFEPSIDYVVTKIPRFAFEKFPGAKPFLTTAMKSVGEVMAIGRSFQESLQKALRGLETGLTGLDEIEIPGMAGDDDDKNALIAAVRTATPDRLRHVAQAMRHGMTLEAIQDASHIDPWFLRQIKAIIDTEERVREHGLPQDADNMRMLKAMGFSDARLGALAGIDEDQVKALRNKLDVHPVFKRIDTCAAEFASPTAYMYSSYEKPFVGQPANEAEVSDRKKVVILGGGPNRIGQGIEFDYCCCHAAFALADAGYESIMVNCNPETVSTDYDTSDRLYFEPLTAEDVLEILRTEQQAGTLHGVIVQFGGQTPLKLADALERNGIPILGTSPDAIDLAEDRDRFQKLLTKLGLSQPKNGIAYSVEQARLVAGELGYPLVVRPSYVLGGRAMQIIRDEGGLQSYLLDTVPELVPEDIKARYPNDKTGQINTLLGKNPLLFDTYLAGAIEVDVDCLCDGQNVYVSGILEHIEEAGIHSGDSACSLPVHSLGDAVVTELETQTAALARALKVGGLMNVQYAIKDDTVFILEVNPRASRTVPFVAKTIGRPIAKIAARIMAGETLDEAFADYGDKPDIRELQHIAVKEAVFPFARFPGVDTLLGPEMRSTGEVMGLDRDYALAFAKSQLGAGVDLPRSGTVFVSVRDEDKEGMLSGIRRLRNNGFDIIATGGTARFLNENGVEANKINKVLEGRPHIEDALRNRQVQLVINTTDGAKAVSDSKSLRRAALMQKVPYYTTLSGAEAASLAIAALRAGNLEVRPLQDYFV</sequence>
<evidence type="ECO:0000256" key="10">
    <source>
        <dbReference type="ARBA" id="ARBA00022741"/>
    </source>
</evidence>
<dbReference type="PANTHER" id="PTHR11405:SF53">
    <property type="entry name" value="CARBAMOYL-PHOSPHATE SYNTHASE [AMMONIA], MITOCHONDRIAL"/>
    <property type="match status" value="1"/>
</dbReference>
<comment type="similarity">
    <text evidence="4 19">Belongs to the CarB family.</text>
</comment>
<feature type="binding site" evidence="19">
    <location>
        <position position="841"/>
    </location>
    <ligand>
        <name>ATP</name>
        <dbReference type="ChEBI" id="CHEBI:30616"/>
        <label>2</label>
    </ligand>
</feature>
<dbReference type="Proteomes" id="UP000281094">
    <property type="component" value="Unassembled WGS sequence"/>
</dbReference>
<evidence type="ECO:0000259" key="20">
    <source>
        <dbReference type="PROSITE" id="PS50975"/>
    </source>
</evidence>
<accession>A0A3L7JGR0</accession>
<keyword evidence="14" id="KW-0464">Manganese</keyword>
<comment type="pathway">
    <text evidence="3 19">Amino-acid biosynthesis; L-arginine biosynthesis; carbamoyl phosphate from bicarbonate: step 1/1.</text>
</comment>
<protein>
    <recommendedName>
        <fullName evidence="19">Carbamoyl phosphate synthase large chain</fullName>
        <ecNumber evidence="19">6.3.4.16</ecNumber>
        <ecNumber evidence="19">6.3.5.5</ecNumber>
    </recommendedName>
    <alternativeName>
        <fullName evidence="19">Carbamoyl phosphate synthetase ammonia chain</fullName>
    </alternativeName>
</protein>
<comment type="function">
    <text evidence="17 19">Large subunit of the glutamine-dependent carbamoyl phosphate synthetase (CPSase). CPSase catalyzes the formation of carbamoyl phosphate from the ammonia moiety of glutamine, carbonate, and phosphate donated by ATP, constituting the first step of 2 biosynthetic pathways, one leading to arginine and/or urea and the other to pyrimidine nucleotides. The large subunit (synthetase) binds the substrates ammonia (free or transferred from glutamine from the small subunit), hydrogencarbonate and ATP and carries out an ATP-coupled ligase reaction, activating hydrogencarbonate by forming carboxy phosphate which reacts with ammonia to form carbamoyl phosphate.</text>
</comment>
<gene>
    <name evidence="19" type="primary">carB</name>
    <name evidence="22" type="ORF">D8780_08850</name>
</gene>
<feature type="binding site" evidence="19">
    <location>
        <position position="338"/>
    </location>
    <ligand>
        <name>ATP</name>
        <dbReference type="ChEBI" id="CHEBI:30616"/>
        <label>1</label>
    </ligand>
</feature>
<dbReference type="AlphaFoldDB" id="A0A3L7JGR0"/>
<dbReference type="InterPro" id="IPR011607">
    <property type="entry name" value="MGS-like_dom"/>
</dbReference>
<feature type="domain" description="ATP-grasp" evidence="20">
    <location>
        <begin position="743"/>
        <end position="955"/>
    </location>
</feature>
<dbReference type="InterPro" id="IPR033937">
    <property type="entry name" value="MGS_CPS_CarB"/>
</dbReference>
<feature type="binding site" evidence="19">
    <location>
        <position position="779"/>
    </location>
    <ligand>
        <name>ATP</name>
        <dbReference type="ChEBI" id="CHEBI:30616"/>
        <label>2</label>
    </ligand>
</feature>
<feature type="binding site" evidence="19">
    <location>
        <position position="222"/>
    </location>
    <ligand>
        <name>ATP</name>
        <dbReference type="ChEBI" id="CHEBI:30616"/>
        <label>1</label>
    </ligand>
</feature>
<evidence type="ECO:0000256" key="13">
    <source>
        <dbReference type="ARBA" id="ARBA00022975"/>
    </source>
</evidence>
<dbReference type="InterPro" id="IPR058047">
    <property type="entry name" value="CPSase_preATP-grasp"/>
</dbReference>
<dbReference type="InterPro" id="IPR005483">
    <property type="entry name" value="CPSase_dom"/>
</dbReference>
<feature type="binding site" evidence="19">
    <location>
        <position position="352"/>
    </location>
    <ligand>
        <name>Mg(2+)</name>
        <dbReference type="ChEBI" id="CHEBI:18420"/>
        <label>2</label>
    </ligand>
</feature>
<dbReference type="GO" id="GO:0044205">
    <property type="term" value="P:'de novo' UMP biosynthetic process"/>
    <property type="evidence" value="ECO:0007669"/>
    <property type="project" value="UniProtKB-UniRule"/>
</dbReference>
<feature type="binding site" evidence="19">
    <location>
        <position position="871"/>
    </location>
    <ligand>
        <name>ATP</name>
        <dbReference type="ChEBI" id="CHEBI:30616"/>
        <label>2</label>
    </ligand>
</feature>
<feature type="binding site" evidence="19">
    <location>
        <position position="874"/>
    </location>
    <ligand>
        <name>ATP</name>
        <dbReference type="ChEBI" id="CHEBI:30616"/>
        <label>2</label>
    </ligand>
</feature>
<evidence type="ECO:0000256" key="7">
    <source>
        <dbReference type="ARBA" id="ARBA00022605"/>
    </source>
</evidence>
<feature type="binding site" evidence="19">
    <location>
        <position position="928"/>
    </location>
    <ligand>
        <name>Mg(2+)</name>
        <dbReference type="ChEBI" id="CHEBI:18420"/>
        <label>4</label>
    </ligand>
</feature>
<dbReference type="RefSeq" id="WP_121646474.1">
    <property type="nucleotide sequence ID" value="NZ_RCWN01000001.1"/>
</dbReference>
<dbReference type="InterPro" id="IPR005479">
    <property type="entry name" value="CPAse_ATP-bd"/>
</dbReference>
<comment type="domain">
    <text evidence="19">The large subunit is composed of 2 ATP-grasp domains that are involved in binding the 2 ATP molecules needed for carbamoyl phosphate synthesis. The N-terminal ATP-grasp domain (referred to as the carboxyphosphate synthetic component) catalyzes the ATP-dependent phosphorylation of hydrogencarbonate to carboxyphosphate and the subsequent nucleophilic attack by ammonia to form a carbamate intermediate. The C-terminal ATP-grasp domain (referred to as the carbamoyl phosphate synthetic component) then catalyzes the phosphorylation of carbamate with the second ATP to form the end product carbamoyl phosphate. The reactive and unstable enzyme intermediates are sequentially channeled from one active site to the next through the interior of the protein over a distance of at least 96 A.</text>
</comment>
<proteinExistence type="inferred from homology"/>
<dbReference type="GO" id="GO:0005524">
    <property type="term" value="F:ATP binding"/>
    <property type="evidence" value="ECO:0007669"/>
    <property type="project" value="UniProtKB-UniRule"/>
</dbReference>
<feature type="binding site" evidence="19">
    <location>
        <position position="229"/>
    </location>
    <ligand>
        <name>ATP</name>
        <dbReference type="ChEBI" id="CHEBI:30616"/>
        <label>1</label>
    </ligand>
</feature>
<dbReference type="FunFam" id="3.40.50.20:FF:000003">
    <property type="entry name" value="Carbamoyl-phosphate synthase large chain"/>
    <property type="match status" value="1"/>
</dbReference>
<feature type="binding site" evidence="19">
    <location>
        <position position="873"/>
    </location>
    <ligand>
        <name>ATP</name>
        <dbReference type="ChEBI" id="CHEBI:30616"/>
        <label>2</label>
    </ligand>
</feature>
<feature type="binding site" evidence="19">
    <location>
        <position position="268"/>
    </location>
    <ligand>
        <name>ATP</name>
        <dbReference type="ChEBI" id="CHEBI:30616"/>
        <label>1</label>
    </ligand>
</feature>